<evidence type="ECO:0000256" key="6">
    <source>
        <dbReference type="ARBA" id="ARBA00023136"/>
    </source>
</evidence>
<feature type="transmembrane region" description="Helical" evidence="7">
    <location>
        <begin position="12"/>
        <end position="35"/>
    </location>
</feature>
<dbReference type="CDD" id="cd06261">
    <property type="entry name" value="TM_PBP2"/>
    <property type="match status" value="1"/>
</dbReference>
<dbReference type="InterPro" id="IPR035906">
    <property type="entry name" value="MetI-like_sf"/>
</dbReference>
<dbReference type="PROSITE" id="PS50928">
    <property type="entry name" value="ABC_TM1"/>
    <property type="match status" value="1"/>
</dbReference>
<evidence type="ECO:0000313" key="9">
    <source>
        <dbReference type="EMBL" id="MFC7316617.1"/>
    </source>
</evidence>
<keyword evidence="4 7" id="KW-0812">Transmembrane</keyword>
<comment type="similarity">
    <text evidence="7">Belongs to the binding-protein-dependent transport system permease family.</text>
</comment>
<comment type="subcellular location">
    <subcellularLocation>
        <location evidence="1 7">Cell membrane</location>
        <topology evidence="1 7">Multi-pass membrane protein</topology>
    </subcellularLocation>
</comment>
<dbReference type="PANTHER" id="PTHR30151:SF0">
    <property type="entry name" value="ABC TRANSPORTER PERMEASE PROTEIN MJ0413-RELATED"/>
    <property type="match status" value="1"/>
</dbReference>
<organism evidence="9 10">
    <name type="scientific">Halomarina halobia</name>
    <dbReference type="NCBI Taxonomy" id="3033386"/>
    <lineage>
        <taxon>Archaea</taxon>
        <taxon>Methanobacteriati</taxon>
        <taxon>Methanobacteriota</taxon>
        <taxon>Stenosarchaea group</taxon>
        <taxon>Halobacteria</taxon>
        <taxon>Halobacteriales</taxon>
        <taxon>Natronomonadaceae</taxon>
        <taxon>Halomarina</taxon>
    </lineage>
</organism>
<evidence type="ECO:0000256" key="2">
    <source>
        <dbReference type="ARBA" id="ARBA00022448"/>
    </source>
</evidence>
<evidence type="ECO:0000256" key="4">
    <source>
        <dbReference type="ARBA" id="ARBA00022692"/>
    </source>
</evidence>
<dbReference type="RefSeq" id="WP_276304117.1">
    <property type="nucleotide sequence ID" value="NZ_CP119992.1"/>
</dbReference>
<evidence type="ECO:0000256" key="3">
    <source>
        <dbReference type="ARBA" id="ARBA00022475"/>
    </source>
</evidence>
<dbReference type="EMBL" id="JBHTBF010000002">
    <property type="protein sequence ID" value="MFC7316617.1"/>
    <property type="molecule type" value="Genomic_DNA"/>
</dbReference>
<comment type="caution">
    <text evidence="9">The sequence shown here is derived from an EMBL/GenBank/DDBJ whole genome shotgun (WGS) entry which is preliminary data.</text>
</comment>
<keyword evidence="2 7" id="KW-0813">Transport</keyword>
<protein>
    <submittedName>
        <fullName evidence="9">ABC transporter permease</fullName>
    </submittedName>
</protein>
<sequence>MSVADRVPAADLTLPVVALGVGVLLWWVASAALALPQYLLPSPGSVGARLVDSPELYAVNAWITLRRVLVGGAAGVASGAVLAVLVAHAPLLRRTLVPYLVAARVLPKIAVAPVLLIYLGTGSATGIAFVALVAFFPMVVSTVAGLESVPVGQLDLFASVDAGPFATFVHLRLPHALPDAFAGVKQSTTLSVVGAIVAEWVVSTDGLGALILVALENVRTDITLAALIVLILEGLALYGVVVAVERRVLWDHRDRDRRSIQPGTR</sequence>
<dbReference type="Proteomes" id="UP001596547">
    <property type="component" value="Unassembled WGS sequence"/>
</dbReference>
<keyword evidence="10" id="KW-1185">Reference proteome</keyword>
<gene>
    <name evidence="9" type="ORF">ACFQPE_07375</name>
</gene>
<dbReference type="InterPro" id="IPR000515">
    <property type="entry name" value="MetI-like"/>
</dbReference>
<keyword evidence="6 7" id="KW-0472">Membrane</keyword>
<dbReference type="GO" id="GO:0005886">
    <property type="term" value="C:plasma membrane"/>
    <property type="evidence" value="ECO:0007669"/>
    <property type="project" value="UniProtKB-SubCell"/>
</dbReference>
<proteinExistence type="inferred from homology"/>
<evidence type="ECO:0000259" key="8">
    <source>
        <dbReference type="PROSITE" id="PS50928"/>
    </source>
</evidence>
<feature type="transmembrane region" description="Helical" evidence="7">
    <location>
        <begin position="68"/>
        <end position="91"/>
    </location>
</feature>
<evidence type="ECO:0000256" key="5">
    <source>
        <dbReference type="ARBA" id="ARBA00022989"/>
    </source>
</evidence>
<dbReference type="Pfam" id="PF00528">
    <property type="entry name" value="BPD_transp_1"/>
    <property type="match status" value="1"/>
</dbReference>
<keyword evidence="5 7" id="KW-1133">Transmembrane helix</keyword>
<dbReference type="Gene3D" id="1.10.3720.10">
    <property type="entry name" value="MetI-like"/>
    <property type="match status" value="1"/>
</dbReference>
<name>A0ABD6A915_9EURY</name>
<dbReference type="GeneID" id="79316739"/>
<dbReference type="AlphaFoldDB" id="A0ABD6A915"/>
<keyword evidence="3" id="KW-1003">Cell membrane</keyword>
<evidence type="ECO:0000256" key="7">
    <source>
        <dbReference type="RuleBase" id="RU363032"/>
    </source>
</evidence>
<accession>A0ABD6A915</accession>
<feature type="domain" description="ABC transmembrane type-1" evidence="8">
    <location>
        <begin position="61"/>
        <end position="241"/>
    </location>
</feature>
<feature type="transmembrane region" description="Helical" evidence="7">
    <location>
        <begin position="222"/>
        <end position="244"/>
    </location>
</feature>
<evidence type="ECO:0000313" key="10">
    <source>
        <dbReference type="Proteomes" id="UP001596547"/>
    </source>
</evidence>
<evidence type="ECO:0000256" key="1">
    <source>
        <dbReference type="ARBA" id="ARBA00004651"/>
    </source>
</evidence>
<dbReference type="PANTHER" id="PTHR30151">
    <property type="entry name" value="ALKANE SULFONATE ABC TRANSPORTER-RELATED, MEMBRANE SUBUNIT"/>
    <property type="match status" value="1"/>
</dbReference>
<dbReference type="SUPFAM" id="SSF161098">
    <property type="entry name" value="MetI-like"/>
    <property type="match status" value="1"/>
</dbReference>
<reference evidence="9 10" key="1">
    <citation type="journal article" date="2019" name="Int. J. Syst. Evol. Microbiol.">
        <title>The Global Catalogue of Microorganisms (GCM) 10K type strain sequencing project: providing services to taxonomists for standard genome sequencing and annotation.</title>
        <authorList>
            <consortium name="The Broad Institute Genomics Platform"/>
            <consortium name="The Broad Institute Genome Sequencing Center for Infectious Disease"/>
            <person name="Wu L."/>
            <person name="Ma J."/>
        </authorList>
    </citation>
    <scope>NUCLEOTIDE SEQUENCE [LARGE SCALE GENOMIC DNA]</scope>
    <source>
        <strain evidence="9 10">PSR21</strain>
    </source>
</reference>